<feature type="transmembrane region" description="Helical" evidence="1">
    <location>
        <begin position="164"/>
        <end position="183"/>
    </location>
</feature>
<feature type="transmembrane region" description="Helical" evidence="1">
    <location>
        <begin position="42"/>
        <end position="63"/>
    </location>
</feature>
<proteinExistence type="predicted"/>
<feature type="transmembrane region" description="Helical" evidence="1">
    <location>
        <begin position="230"/>
        <end position="248"/>
    </location>
</feature>
<evidence type="ECO:0000256" key="1">
    <source>
        <dbReference type="SAM" id="Phobius"/>
    </source>
</evidence>
<dbReference type="InterPro" id="IPR010545">
    <property type="entry name" value="SPP"/>
</dbReference>
<accession>A0A1F8ED41</accession>
<feature type="transmembrane region" description="Helical" evidence="1">
    <location>
        <begin position="123"/>
        <end position="152"/>
    </location>
</feature>
<dbReference type="Proteomes" id="UP000177594">
    <property type="component" value="Unassembled WGS sequence"/>
</dbReference>
<comment type="caution">
    <text evidence="2">The sequence shown here is derived from an EMBL/GenBank/DDBJ whole genome shotgun (WGS) entry which is preliminary data.</text>
</comment>
<keyword evidence="1" id="KW-0812">Transmembrane</keyword>
<dbReference type="Pfam" id="PF06550">
    <property type="entry name" value="SPP"/>
    <property type="match status" value="1"/>
</dbReference>
<reference evidence="2 3" key="1">
    <citation type="journal article" date="2016" name="Nat. Commun.">
        <title>Thousands of microbial genomes shed light on interconnected biogeochemical processes in an aquifer system.</title>
        <authorList>
            <person name="Anantharaman K."/>
            <person name="Brown C.T."/>
            <person name="Hug L.A."/>
            <person name="Sharon I."/>
            <person name="Castelle C.J."/>
            <person name="Probst A.J."/>
            <person name="Thomas B.C."/>
            <person name="Singh A."/>
            <person name="Wilkins M.J."/>
            <person name="Karaoz U."/>
            <person name="Brodie E.L."/>
            <person name="Williams K.H."/>
            <person name="Hubbard S.S."/>
            <person name="Banfield J.F."/>
        </authorList>
    </citation>
    <scope>NUCLEOTIDE SEQUENCE [LARGE SCALE GENOMIC DNA]</scope>
</reference>
<gene>
    <name evidence="2" type="ORF">A2817_00155</name>
</gene>
<protein>
    <submittedName>
        <fullName evidence="2">Uncharacterized protein</fullName>
    </submittedName>
</protein>
<feature type="transmembrane region" description="Helical" evidence="1">
    <location>
        <begin position="99"/>
        <end position="116"/>
    </location>
</feature>
<feature type="transmembrane region" description="Helical" evidence="1">
    <location>
        <begin position="203"/>
        <end position="224"/>
    </location>
</feature>
<name>A0A1F8ED41_9BACT</name>
<evidence type="ECO:0000313" key="2">
    <source>
        <dbReference type="EMBL" id="OGM98773.1"/>
    </source>
</evidence>
<dbReference type="EMBL" id="MGIZ01000032">
    <property type="protein sequence ID" value="OGM98773.1"/>
    <property type="molecule type" value="Genomic_DNA"/>
</dbReference>
<evidence type="ECO:0000313" key="3">
    <source>
        <dbReference type="Proteomes" id="UP000177594"/>
    </source>
</evidence>
<keyword evidence="1" id="KW-0472">Membrane</keyword>
<feature type="transmembrane region" description="Helical" evidence="1">
    <location>
        <begin position="75"/>
        <end position="93"/>
    </location>
</feature>
<organism evidence="2 3">
    <name type="scientific">Candidatus Yanofskybacteria bacterium RIFCSPHIGHO2_01_FULL_39_8b</name>
    <dbReference type="NCBI Taxonomy" id="1802659"/>
    <lineage>
        <taxon>Bacteria</taxon>
        <taxon>Candidatus Yanofskyibacteriota</taxon>
    </lineage>
</organism>
<sequence>MILKLNLFWKEILLFSPTLLLGILAAYNHVPLAKENIVALESFSWSDVVIFLILFLVLSLFFTKFKKISSVLLKLFLILVVFSGSQIIFGSFLNTPWDLFGAIFLASFFVLLKNVFIHDLGMVFGIAGAASLLGLNLIPATAIILLVILSFYDIVAVYWTKHMVTLARGMMESGAIFGFIIPFEFKDFFHHSGEAKQKIGEKFMILGSGDIGLPIVMASSVAVISISQALTVGLFSLLGLFLTHLIFVNQTAKGPMAALPPIATLTIIGYLVSQLL</sequence>
<feature type="transmembrane region" description="Helical" evidence="1">
    <location>
        <begin position="12"/>
        <end position="30"/>
    </location>
</feature>
<dbReference type="AlphaFoldDB" id="A0A1F8ED41"/>
<keyword evidence="1" id="KW-1133">Transmembrane helix</keyword>